<evidence type="ECO:0000313" key="1">
    <source>
        <dbReference type="EMBL" id="JAP25201.1"/>
    </source>
</evidence>
<accession>A0A0V0HXV9</accession>
<dbReference type="AlphaFoldDB" id="A0A0V0HXV9"/>
<name>A0A0V0HXV9_SOLCH</name>
<proteinExistence type="predicted"/>
<reference evidence="1" key="1">
    <citation type="submission" date="2015-12" db="EMBL/GenBank/DDBJ databases">
        <title>Gene expression during late stages of embryo sac development: a critical building block for successful pollen-pistil interactions.</title>
        <authorList>
            <person name="Liu Y."/>
            <person name="Joly V."/>
            <person name="Sabar M."/>
            <person name="Matton D.P."/>
        </authorList>
    </citation>
    <scope>NUCLEOTIDE SEQUENCE</scope>
</reference>
<organism evidence="1">
    <name type="scientific">Solanum chacoense</name>
    <name type="common">Chaco potato</name>
    <dbReference type="NCBI Taxonomy" id="4108"/>
    <lineage>
        <taxon>Eukaryota</taxon>
        <taxon>Viridiplantae</taxon>
        <taxon>Streptophyta</taxon>
        <taxon>Embryophyta</taxon>
        <taxon>Tracheophyta</taxon>
        <taxon>Spermatophyta</taxon>
        <taxon>Magnoliopsida</taxon>
        <taxon>eudicotyledons</taxon>
        <taxon>Gunneridae</taxon>
        <taxon>Pentapetalae</taxon>
        <taxon>asterids</taxon>
        <taxon>lamiids</taxon>
        <taxon>Solanales</taxon>
        <taxon>Solanaceae</taxon>
        <taxon>Solanoideae</taxon>
        <taxon>Solaneae</taxon>
        <taxon>Solanum</taxon>
    </lineage>
</organism>
<sequence length="75" mass="8867">MGRSTYQVSKFIKDLFNWIIKEYKHADLELHGNRTQHMGENNVLIEKLTVVLTKTKESLEKKTELKILSTHKRLN</sequence>
<protein>
    <submittedName>
        <fullName evidence="1">Putative ovule protein</fullName>
    </submittedName>
</protein>
<dbReference type="EMBL" id="GEDG01013547">
    <property type="protein sequence ID" value="JAP25201.1"/>
    <property type="molecule type" value="Transcribed_RNA"/>
</dbReference>